<dbReference type="Gene3D" id="3.90.1150.10">
    <property type="entry name" value="Aspartate Aminotransferase, domain 1"/>
    <property type="match status" value="1"/>
</dbReference>
<dbReference type="PROSITE" id="PS00105">
    <property type="entry name" value="AA_TRANSFER_CLASS_1"/>
    <property type="match status" value="1"/>
</dbReference>
<dbReference type="Proteomes" id="UP000199021">
    <property type="component" value="Unassembled WGS sequence"/>
</dbReference>
<feature type="domain" description="Aminotransferase class I/classII large" evidence="5">
    <location>
        <begin position="39"/>
        <end position="387"/>
    </location>
</feature>
<dbReference type="GO" id="GO:0030170">
    <property type="term" value="F:pyridoxal phosphate binding"/>
    <property type="evidence" value="ECO:0007669"/>
    <property type="project" value="InterPro"/>
</dbReference>
<dbReference type="InParanoid" id="A0A1H8Z691"/>
<gene>
    <name evidence="6" type="ORF">SAMN05444359_101195</name>
</gene>
<keyword evidence="2 4" id="KW-0032">Aminotransferase</keyword>
<dbReference type="PANTHER" id="PTHR42832">
    <property type="entry name" value="AMINO ACID AMINOTRANSFERASE"/>
    <property type="match status" value="1"/>
</dbReference>
<comment type="cofactor">
    <cofactor evidence="1 4">
        <name>pyridoxal 5'-phosphate</name>
        <dbReference type="ChEBI" id="CHEBI:597326"/>
    </cofactor>
</comment>
<name>A0A1H8Z691_9BACT</name>
<organism evidence="6 7">
    <name type="scientific">Neolewinella agarilytica</name>
    <dbReference type="NCBI Taxonomy" id="478744"/>
    <lineage>
        <taxon>Bacteria</taxon>
        <taxon>Pseudomonadati</taxon>
        <taxon>Bacteroidota</taxon>
        <taxon>Saprospiria</taxon>
        <taxon>Saprospirales</taxon>
        <taxon>Lewinellaceae</taxon>
        <taxon>Neolewinella</taxon>
    </lineage>
</organism>
<dbReference type="InterPro" id="IPR015421">
    <property type="entry name" value="PyrdxlP-dep_Trfase_major"/>
</dbReference>
<dbReference type="AlphaFoldDB" id="A0A1H8Z691"/>
<dbReference type="InterPro" id="IPR015424">
    <property type="entry name" value="PyrdxlP-dep_Trfase"/>
</dbReference>
<dbReference type="PANTHER" id="PTHR42832:SF3">
    <property type="entry name" value="L-GLUTAMINE--4-(METHYLSULFANYL)-2-OXOBUTANOATE AMINOTRANSFERASE"/>
    <property type="match status" value="1"/>
</dbReference>
<evidence type="ECO:0000259" key="5">
    <source>
        <dbReference type="Pfam" id="PF00155"/>
    </source>
</evidence>
<dbReference type="InterPro" id="IPR015422">
    <property type="entry name" value="PyrdxlP-dep_Trfase_small"/>
</dbReference>
<dbReference type="EC" id="2.6.1.-" evidence="4"/>
<sequence length="391" mass="43372">MTATKTMIIPTSDRLGDVKEYYFSSKLREIAERRQAGQDIISLGIGSPDMSPAPEVIEALTTAAKQAGKHGYQSYAGIPELRQGFASWYDRFFGVTLDPETEILPLIGSKEGIMHISMAFLNPGDEVLVPNPGYPTYRSATELAGGVIRDYRLTEAEGWLPDLDALEAQDLSKVKIMWVNYPHMPTGTAAPEGFYERLVSFARRQEILICNDNPYAFILTDSVKSLLSVPGAKEVAIELCSLSKAQNMAGWRVGAIAGAKEYLKTVLRFKSNMDSGMFRPVQEAAVVALGLGQDWYDSLNDHYRRRREVAFRIMDTLGCSYRRQQVGLFVWARCPEGKTGYDLSDRALYDHDVFLTPGGIFGDEGEAYIRISLCSTEEKLAEALARLSTAS</sequence>
<dbReference type="InterPro" id="IPR050881">
    <property type="entry name" value="LL-DAP_aminotransferase"/>
</dbReference>
<evidence type="ECO:0000256" key="3">
    <source>
        <dbReference type="ARBA" id="ARBA00022679"/>
    </source>
</evidence>
<evidence type="ECO:0000256" key="1">
    <source>
        <dbReference type="ARBA" id="ARBA00001933"/>
    </source>
</evidence>
<accession>A0A1H8Z691</accession>
<dbReference type="STRING" id="478744.SAMN05444359_101195"/>
<comment type="similarity">
    <text evidence="4">Belongs to the class-I pyridoxal-phosphate-dependent aminotransferase family.</text>
</comment>
<evidence type="ECO:0000313" key="7">
    <source>
        <dbReference type="Proteomes" id="UP000199021"/>
    </source>
</evidence>
<dbReference type="InterPro" id="IPR004839">
    <property type="entry name" value="Aminotransferase_I/II_large"/>
</dbReference>
<proteinExistence type="inferred from homology"/>
<dbReference type="RefSeq" id="WP_217642076.1">
    <property type="nucleotide sequence ID" value="NZ_FOFB01000001.1"/>
</dbReference>
<evidence type="ECO:0000313" key="6">
    <source>
        <dbReference type="EMBL" id="SEP59944.1"/>
    </source>
</evidence>
<keyword evidence="7" id="KW-1185">Reference proteome</keyword>
<protein>
    <recommendedName>
        <fullName evidence="4">Aminotransferase</fullName>
        <ecNumber evidence="4">2.6.1.-</ecNumber>
    </recommendedName>
</protein>
<evidence type="ECO:0000256" key="2">
    <source>
        <dbReference type="ARBA" id="ARBA00022576"/>
    </source>
</evidence>
<dbReference type="EMBL" id="FOFB01000001">
    <property type="protein sequence ID" value="SEP59944.1"/>
    <property type="molecule type" value="Genomic_DNA"/>
</dbReference>
<dbReference type="Gene3D" id="3.40.640.10">
    <property type="entry name" value="Type I PLP-dependent aspartate aminotransferase-like (Major domain)"/>
    <property type="match status" value="1"/>
</dbReference>
<evidence type="ECO:0000256" key="4">
    <source>
        <dbReference type="RuleBase" id="RU000481"/>
    </source>
</evidence>
<dbReference type="FunCoup" id="A0A1H8Z691">
    <property type="interactions" value="104"/>
</dbReference>
<reference evidence="7" key="1">
    <citation type="submission" date="2016-10" db="EMBL/GenBank/DDBJ databases">
        <authorList>
            <person name="Varghese N."/>
            <person name="Submissions S."/>
        </authorList>
    </citation>
    <scope>NUCLEOTIDE SEQUENCE [LARGE SCALE GENOMIC DNA]</scope>
    <source>
        <strain evidence="7">DSM 24740</strain>
    </source>
</reference>
<dbReference type="Pfam" id="PF00155">
    <property type="entry name" value="Aminotran_1_2"/>
    <property type="match status" value="1"/>
</dbReference>
<dbReference type="SUPFAM" id="SSF53383">
    <property type="entry name" value="PLP-dependent transferases"/>
    <property type="match status" value="1"/>
</dbReference>
<dbReference type="GO" id="GO:0008483">
    <property type="term" value="F:transaminase activity"/>
    <property type="evidence" value="ECO:0007669"/>
    <property type="project" value="UniProtKB-KW"/>
</dbReference>
<dbReference type="InterPro" id="IPR004838">
    <property type="entry name" value="NHTrfase_class1_PyrdxlP-BS"/>
</dbReference>
<keyword evidence="3 4" id="KW-0808">Transferase</keyword>
<dbReference type="CDD" id="cd00609">
    <property type="entry name" value="AAT_like"/>
    <property type="match status" value="1"/>
</dbReference>